<dbReference type="InterPro" id="IPR038759">
    <property type="entry name" value="HSPRO1/HSPRO2"/>
</dbReference>
<dbReference type="EMBL" id="NQVE01000050">
    <property type="protein sequence ID" value="RAL51285.1"/>
    <property type="molecule type" value="Genomic_DNA"/>
</dbReference>
<name>A0A328DZW7_9ASTE</name>
<dbReference type="AlphaFoldDB" id="A0A328DZW7"/>
<dbReference type="Pfam" id="PF07231">
    <property type="entry name" value="Hs1pro-1_N"/>
    <property type="match status" value="1"/>
</dbReference>
<feature type="domain" description="Nematode resistance protein-like HSPRO1 N-terminal" evidence="2">
    <location>
        <begin position="39"/>
        <end position="241"/>
    </location>
</feature>
<dbReference type="GO" id="GO:0046872">
    <property type="term" value="F:metal ion binding"/>
    <property type="evidence" value="ECO:0007669"/>
    <property type="project" value="InterPro"/>
</dbReference>
<sequence>MRLQSHHSHQTLHQIHLFFRNSNLPSPLRLDLITRRKEMLNFDRKADMVSPDLPKKSPRVLNKHHISIPPPPPPVHELELAAASESACSAYEYYLRLPELSRLWSSKEFPDWKNECLIKPALQGLETTFRFVSVVLSDPRPYANRREWKRRLESLARSQVEIIAMLCEDDAEDDETRGAAPIVDLTSSDAVLSRENSSVEVWKLSGDTTVVSRTSEASLLPRLGTWRKSEDVARKVLDSIESEMHRCPYTLGLGEPNLTGKPSLDYDSIVRPTELHSLKKSPSERLNLQNYENQTLYTTLHVFESWICASKSLLHRISERIDRKEFDKARSDCWILEKTWRLLTEIQDLHLLMDPDDFLRLKNQLSIKAISETELFCFRSKGLVEITKLSKSLKHTVPCILGVEVDPKGGPRVQEAAMELFRRKDSADKIHLLQALQAIEMSLKRFYYSYRQLLVVVMGSLEAKANPATVNADSGDLLAQIFLEPTYFPSLDAAKTFLGEHWSHDHGRCRPGKGEMSQK</sequence>
<dbReference type="Pfam" id="PF07014">
    <property type="entry name" value="Hs1pro-1_C"/>
    <property type="match status" value="1"/>
</dbReference>
<dbReference type="GO" id="GO:0020037">
    <property type="term" value="F:heme binding"/>
    <property type="evidence" value="ECO:0007669"/>
    <property type="project" value="InterPro"/>
</dbReference>
<proteinExistence type="predicted"/>
<evidence type="ECO:0008006" key="5">
    <source>
        <dbReference type="Google" id="ProtNLM"/>
    </source>
</evidence>
<gene>
    <name evidence="3" type="ORF">DM860_010787</name>
</gene>
<dbReference type="InterPro" id="IPR009869">
    <property type="entry name" value="HSPRO1_N"/>
</dbReference>
<dbReference type="GO" id="GO:0019441">
    <property type="term" value="P:L-tryptophan catabolic process to kynurenine"/>
    <property type="evidence" value="ECO:0007669"/>
    <property type="project" value="InterPro"/>
</dbReference>
<evidence type="ECO:0000259" key="1">
    <source>
        <dbReference type="Pfam" id="PF07014"/>
    </source>
</evidence>
<dbReference type="InterPro" id="IPR037217">
    <property type="entry name" value="Trp/Indoleamine_2_3_dOase-like"/>
</dbReference>
<reference evidence="3 4" key="1">
    <citation type="submission" date="2018-06" db="EMBL/GenBank/DDBJ databases">
        <title>The Genome of Cuscuta australis (Dodder) Provides Insight into the Evolution of Plant Parasitism.</title>
        <authorList>
            <person name="Liu H."/>
        </authorList>
    </citation>
    <scope>NUCLEOTIDE SEQUENCE [LARGE SCALE GENOMIC DNA]</scope>
    <source>
        <strain evidence="4">cv. Yunnan</strain>
        <tissue evidence="3">Vines</tissue>
    </source>
</reference>
<organism evidence="3 4">
    <name type="scientific">Cuscuta australis</name>
    <dbReference type="NCBI Taxonomy" id="267555"/>
    <lineage>
        <taxon>Eukaryota</taxon>
        <taxon>Viridiplantae</taxon>
        <taxon>Streptophyta</taxon>
        <taxon>Embryophyta</taxon>
        <taxon>Tracheophyta</taxon>
        <taxon>Spermatophyta</taxon>
        <taxon>Magnoliopsida</taxon>
        <taxon>eudicotyledons</taxon>
        <taxon>Gunneridae</taxon>
        <taxon>Pentapetalae</taxon>
        <taxon>asterids</taxon>
        <taxon>lamiids</taxon>
        <taxon>Solanales</taxon>
        <taxon>Convolvulaceae</taxon>
        <taxon>Cuscuteae</taxon>
        <taxon>Cuscuta</taxon>
        <taxon>Cuscuta subgen. Grammica</taxon>
        <taxon>Cuscuta sect. Cleistogrammica</taxon>
    </lineage>
</organism>
<dbReference type="PANTHER" id="PTHR34795:SF1">
    <property type="entry name" value="NEMATODE RESISTANCE PROTEIN-LIKE HSPRO1"/>
    <property type="match status" value="1"/>
</dbReference>
<evidence type="ECO:0000259" key="2">
    <source>
        <dbReference type="Pfam" id="PF07231"/>
    </source>
</evidence>
<dbReference type="Proteomes" id="UP000249390">
    <property type="component" value="Unassembled WGS sequence"/>
</dbReference>
<evidence type="ECO:0000313" key="4">
    <source>
        <dbReference type="Proteomes" id="UP000249390"/>
    </source>
</evidence>
<dbReference type="InterPro" id="IPR009743">
    <property type="entry name" value="Hs1pro-1_C"/>
</dbReference>
<dbReference type="SUPFAM" id="SSF140959">
    <property type="entry name" value="Indolic compounds 2,3-dioxygenase-like"/>
    <property type="match status" value="1"/>
</dbReference>
<protein>
    <recommendedName>
        <fullName evidence="5">Hs1pro-1 C-terminal domain-containing protein</fullName>
    </recommendedName>
</protein>
<keyword evidence="4" id="KW-1185">Reference proteome</keyword>
<dbReference type="GO" id="GO:0006952">
    <property type="term" value="P:defense response"/>
    <property type="evidence" value="ECO:0007669"/>
    <property type="project" value="InterPro"/>
</dbReference>
<accession>A0A328DZW7</accession>
<comment type="caution">
    <text evidence="3">The sequence shown here is derived from an EMBL/GenBank/DDBJ whole genome shotgun (WGS) entry which is preliminary data.</text>
</comment>
<evidence type="ECO:0000313" key="3">
    <source>
        <dbReference type="EMBL" id="RAL51285.1"/>
    </source>
</evidence>
<feature type="domain" description="Hs1pro-1 C-terminal" evidence="1">
    <location>
        <begin position="244"/>
        <end position="504"/>
    </location>
</feature>
<dbReference type="PANTHER" id="PTHR34795">
    <property type="entry name" value="NEMATODE RESISTANCE PROTEIN-LIKE HSPRO1"/>
    <property type="match status" value="1"/>
</dbReference>